<dbReference type="PANTHER" id="PTHR42891:SF1">
    <property type="entry name" value="D-GLYCERO-BETA-D-MANNO-HEPTOSE-1,7-BISPHOSPHATE 7-PHOSPHATASE"/>
    <property type="match status" value="1"/>
</dbReference>
<evidence type="ECO:0000256" key="2">
    <source>
        <dbReference type="ARBA" id="ARBA00022490"/>
    </source>
</evidence>
<evidence type="ECO:0000256" key="5">
    <source>
        <dbReference type="ARBA" id="ARBA00023277"/>
    </source>
</evidence>
<feature type="active site" description="Nucleophile" evidence="8">
    <location>
        <position position="8"/>
    </location>
</feature>
<dbReference type="GO" id="GO:0005975">
    <property type="term" value="P:carbohydrate metabolic process"/>
    <property type="evidence" value="ECO:0007669"/>
    <property type="project" value="InterPro"/>
</dbReference>
<feature type="binding site" evidence="10">
    <location>
        <position position="87"/>
    </location>
    <ligand>
        <name>Zn(2+)</name>
        <dbReference type="ChEBI" id="CHEBI:29105"/>
    </ligand>
</feature>
<dbReference type="InterPro" id="IPR004446">
    <property type="entry name" value="Heptose_bisP_phosphatase"/>
</dbReference>
<dbReference type="Proteomes" id="UP000572212">
    <property type="component" value="Unassembled WGS sequence"/>
</dbReference>
<keyword evidence="10" id="KW-0460">Magnesium</keyword>
<evidence type="ECO:0000256" key="4">
    <source>
        <dbReference type="ARBA" id="ARBA00022801"/>
    </source>
</evidence>
<dbReference type="SUPFAM" id="SSF56784">
    <property type="entry name" value="HAD-like"/>
    <property type="match status" value="1"/>
</dbReference>
<keyword evidence="4 7" id="KW-0378">Hydrolase</keyword>
<comment type="subcellular location">
    <subcellularLocation>
        <location evidence="1 7">Cytoplasm</location>
    </subcellularLocation>
</comment>
<evidence type="ECO:0000313" key="11">
    <source>
        <dbReference type="EMBL" id="MBB6511251.1"/>
    </source>
</evidence>
<dbReference type="NCBIfam" id="TIGR01549">
    <property type="entry name" value="HAD-SF-IA-v1"/>
    <property type="match status" value="1"/>
</dbReference>
<keyword evidence="5 7" id="KW-0119">Carbohydrate metabolism</keyword>
<feature type="binding site" evidence="10">
    <location>
        <position position="10"/>
    </location>
    <ligand>
        <name>Mg(2+)</name>
        <dbReference type="ChEBI" id="CHEBI:18420"/>
    </ligand>
</feature>
<dbReference type="InterPro" id="IPR036412">
    <property type="entry name" value="HAD-like_sf"/>
</dbReference>
<feature type="binding site" evidence="10">
    <location>
        <position position="79"/>
    </location>
    <ligand>
        <name>Zn(2+)</name>
        <dbReference type="ChEBI" id="CHEBI:29105"/>
    </ligand>
</feature>
<dbReference type="NCBIfam" id="TIGR01656">
    <property type="entry name" value="Histidinol-ppas"/>
    <property type="match status" value="1"/>
</dbReference>
<feature type="site" description="Stabilizes the phosphoryl group" evidence="9">
    <location>
        <position position="49"/>
    </location>
</feature>
<evidence type="ECO:0000256" key="3">
    <source>
        <dbReference type="ARBA" id="ARBA00022723"/>
    </source>
</evidence>
<dbReference type="EMBL" id="JACHON010000001">
    <property type="protein sequence ID" value="MBB6511251.1"/>
    <property type="molecule type" value="Genomic_DNA"/>
</dbReference>
<feature type="site" description="Contributes to substrate recognition" evidence="9">
    <location>
        <position position="90"/>
    </location>
</feature>
<dbReference type="InterPro" id="IPR006439">
    <property type="entry name" value="HAD-SF_hydro_IA"/>
</dbReference>
<dbReference type="NCBIfam" id="TIGR01662">
    <property type="entry name" value="HAD-SF-IIIA"/>
    <property type="match status" value="1"/>
</dbReference>
<gene>
    <name evidence="11" type="ORF">GGQ92_000018</name>
</gene>
<reference evidence="11 12" key="1">
    <citation type="submission" date="2020-08" db="EMBL/GenBank/DDBJ databases">
        <title>Genomic Encyclopedia of Type Strains, Phase IV (KMG-IV): sequencing the most valuable type-strain genomes for metagenomic binning, comparative biology and taxonomic classification.</title>
        <authorList>
            <person name="Goeker M."/>
        </authorList>
    </citation>
    <scope>NUCLEOTIDE SEQUENCE [LARGE SCALE GENOMIC DNA]</scope>
    <source>
        <strain evidence="11 12">DSM 11805</strain>
    </source>
</reference>
<dbReference type="PIRSF" id="PIRSF004682">
    <property type="entry name" value="GmhB"/>
    <property type="match status" value="1"/>
</dbReference>
<dbReference type="InterPro" id="IPR023214">
    <property type="entry name" value="HAD_sf"/>
</dbReference>
<feature type="binding site" evidence="10">
    <location>
        <position position="116"/>
    </location>
    <ligand>
        <name>Mg(2+)</name>
        <dbReference type="ChEBI" id="CHEBI:18420"/>
    </ligand>
</feature>
<dbReference type="AlphaFoldDB" id="A0A841RFA7"/>
<dbReference type="PANTHER" id="PTHR42891">
    <property type="entry name" value="D-GLYCERO-BETA-D-MANNO-HEPTOSE-1,7-BISPHOSPHATE 7-PHOSPHATASE"/>
    <property type="match status" value="1"/>
</dbReference>
<name>A0A841RFA7_9BACI</name>
<accession>A0A841RFA7</accession>
<comment type="caution">
    <text evidence="11">The sequence shown here is derived from an EMBL/GenBank/DDBJ whole genome shotgun (WGS) entry which is preliminary data.</text>
</comment>
<protein>
    <recommendedName>
        <fullName evidence="6 7">D,D-heptose 1,7-bisphosphate phosphatase</fullName>
        <ecNumber evidence="7">3.1.3.-</ecNumber>
    </recommendedName>
</protein>
<proteinExistence type="inferred from homology"/>
<organism evidence="11 12">
    <name type="scientific">Gracilibacillus halotolerans</name>
    <dbReference type="NCBI Taxonomy" id="74386"/>
    <lineage>
        <taxon>Bacteria</taxon>
        <taxon>Bacillati</taxon>
        <taxon>Bacillota</taxon>
        <taxon>Bacilli</taxon>
        <taxon>Bacillales</taxon>
        <taxon>Bacillaceae</taxon>
        <taxon>Gracilibacillus</taxon>
    </lineage>
</organism>
<comment type="cofactor">
    <cofactor evidence="10">
        <name>Mg(2+)</name>
        <dbReference type="ChEBI" id="CHEBI:18420"/>
    </cofactor>
</comment>
<keyword evidence="3 10" id="KW-0479">Metal-binding</keyword>
<dbReference type="GO" id="GO:0046872">
    <property type="term" value="F:metal ion binding"/>
    <property type="evidence" value="ECO:0007669"/>
    <property type="project" value="UniProtKB-KW"/>
</dbReference>
<keyword evidence="12" id="KW-1185">Reference proteome</keyword>
<evidence type="ECO:0000256" key="7">
    <source>
        <dbReference type="PIRNR" id="PIRNR004682"/>
    </source>
</evidence>
<evidence type="ECO:0000256" key="1">
    <source>
        <dbReference type="ARBA" id="ARBA00004496"/>
    </source>
</evidence>
<comment type="similarity">
    <text evidence="7">Belongs to the gmhB family.</text>
</comment>
<dbReference type="GO" id="GO:0005737">
    <property type="term" value="C:cytoplasm"/>
    <property type="evidence" value="ECO:0007669"/>
    <property type="project" value="UniProtKB-SubCell"/>
</dbReference>
<evidence type="ECO:0000313" key="12">
    <source>
        <dbReference type="Proteomes" id="UP000572212"/>
    </source>
</evidence>
<evidence type="ECO:0000256" key="9">
    <source>
        <dbReference type="PIRSR" id="PIRSR004682-3"/>
    </source>
</evidence>
<dbReference type="EC" id="3.1.3.-" evidence="7"/>
<feature type="site" description="Stabilizes the phosphoryl group" evidence="9">
    <location>
        <position position="91"/>
    </location>
</feature>
<evidence type="ECO:0000256" key="6">
    <source>
        <dbReference type="ARBA" id="ARBA00031828"/>
    </source>
</evidence>
<dbReference type="InterPro" id="IPR006549">
    <property type="entry name" value="HAD-SF_hydro_IIIA"/>
</dbReference>
<keyword evidence="2 7" id="KW-0963">Cytoplasm</keyword>
<dbReference type="InterPro" id="IPR006543">
    <property type="entry name" value="Histidinol-phos"/>
</dbReference>
<comment type="cofactor">
    <cofactor evidence="10">
        <name>Zn(2+)</name>
        <dbReference type="ChEBI" id="CHEBI:29105"/>
    </cofactor>
</comment>
<dbReference type="NCBIfam" id="NF005264">
    <property type="entry name" value="PRK06769.1"/>
    <property type="match status" value="1"/>
</dbReference>
<evidence type="ECO:0000256" key="10">
    <source>
        <dbReference type="PIRSR" id="PIRSR004682-4"/>
    </source>
</evidence>
<feature type="binding site" evidence="10">
    <location>
        <position position="8"/>
    </location>
    <ligand>
        <name>Mg(2+)</name>
        <dbReference type="ChEBI" id="CHEBI:18420"/>
    </ligand>
</feature>
<evidence type="ECO:0000256" key="8">
    <source>
        <dbReference type="PIRSR" id="PIRSR004682-1"/>
    </source>
</evidence>
<sequence>MSKAIFIDRDGTIGGSNKVLYPNEFVPYPYMHDAIRKLKEAGYAIYAFSNQPGISKGEVTIEDFEKELKGYGFDNAYICPHTHQDKCSCRKPSPYMLQKAANDNALELEKCIVIGDRWTDMLAAHEAGCKKVLVKTGAGQETYELYNQKVYFGKYAEVTPEYVADDLLKAAGWIVMNP</sequence>
<dbReference type="RefSeq" id="WP_184243291.1">
    <property type="nucleotide sequence ID" value="NZ_BAAACU010000020.1"/>
</dbReference>
<keyword evidence="10" id="KW-0862">Zinc</keyword>
<feature type="binding site" evidence="10">
    <location>
        <position position="81"/>
    </location>
    <ligand>
        <name>Zn(2+)</name>
        <dbReference type="ChEBI" id="CHEBI:29105"/>
    </ligand>
</feature>
<dbReference type="Gene3D" id="3.40.50.1000">
    <property type="entry name" value="HAD superfamily/HAD-like"/>
    <property type="match status" value="1"/>
</dbReference>
<dbReference type="Pfam" id="PF13242">
    <property type="entry name" value="Hydrolase_like"/>
    <property type="match status" value="1"/>
</dbReference>
<dbReference type="GO" id="GO:0016791">
    <property type="term" value="F:phosphatase activity"/>
    <property type="evidence" value="ECO:0007669"/>
    <property type="project" value="InterPro"/>
</dbReference>
<feature type="active site" description="Proton donor" evidence="8">
    <location>
        <position position="10"/>
    </location>
</feature>
<feature type="binding site" evidence="10">
    <location>
        <position position="89"/>
    </location>
    <ligand>
        <name>Zn(2+)</name>
        <dbReference type="ChEBI" id="CHEBI:29105"/>
    </ligand>
</feature>